<evidence type="ECO:0000313" key="4">
    <source>
        <dbReference type="EMBL" id="KIH62378.1"/>
    </source>
</evidence>
<evidence type="ECO:0000313" key="5">
    <source>
        <dbReference type="Proteomes" id="UP000054047"/>
    </source>
</evidence>
<dbReference type="PROSITE" id="PS50106">
    <property type="entry name" value="PDZ"/>
    <property type="match status" value="1"/>
</dbReference>
<organism evidence="4 5">
    <name type="scientific">Ancylostoma duodenale</name>
    <dbReference type="NCBI Taxonomy" id="51022"/>
    <lineage>
        <taxon>Eukaryota</taxon>
        <taxon>Metazoa</taxon>
        <taxon>Ecdysozoa</taxon>
        <taxon>Nematoda</taxon>
        <taxon>Chromadorea</taxon>
        <taxon>Rhabditida</taxon>
        <taxon>Rhabditina</taxon>
        <taxon>Rhabditomorpha</taxon>
        <taxon>Strongyloidea</taxon>
        <taxon>Ancylostomatidae</taxon>
        <taxon>Ancylostomatinae</taxon>
        <taxon>Ancylostoma</taxon>
    </lineage>
</organism>
<accession>A0A0C2CZB9</accession>
<dbReference type="InterPro" id="IPR036034">
    <property type="entry name" value="PDZ_sf"/>
</dbReference>
<evidence type="ECO:0000256" key="2">
    <source>
        <dbReference type="ARBA" id="ARBA00022840"/>
    </source>
</evidence>
<dbReference type="OrthoDB" id="2505895at2759"/>
<dbReference type="Gene3D" id="3.40.850.10">
    <property type="entry name" value="Kinesin motor domain"/>
    <property type="match status" value="1"/>
</dbReference>
<dbReference type="EMBL" id="KN729348">
    <property type="protein sequence ID" value="KIH62378.1"/>
    <property type="molecule type" value="Genomic_DNA"/>
</dbReference>
<protein>
    <recommendedName>
        <fullName evidence="3">PDZ domain-containing protein</fullName>
    </recommendedName>
</protein>
<dbReference type="GO" id="GO:0005524">
    <property type="term" value="F:ATP binding"/>
    <property type="evidence" value="ECO:0007669"/>
    <property type="project" value="UniProtKB-KW"/>
</dbReference>
<evidence type="ECO:0000256" key="1">
    <source>
        <dbReference type="ARBA" id="ARBA00022741"/>
    </source>
</evidence>
<dbReference type="Pfam" id="PF00595">
    <property type="entry name" value="PDZ"/>
    <property type="match status" value="1"/>
</dbReference>
<dbReference type="Gene3D" id="2.30.42.10">
    <property type="match status" value="1"/>
</dbReference>
<proteinExistence type="predicted"/>
<evidence type="ECO:0000259" key="3">
    <source>
        <dbReference type="PROSITE" id="PS50106"/>
    </source>
</evidence>
<gene>
    <name evidence="4" type="ORF">ANCDUO_07340</name>
</gene>
<sequence>MNRCHLYGDLVHRKILTSRRNRCYYGFFRNGLLPGDQLVKIDGRNVDAMSREELQNAVRNAGNQIALEVKSVPELAEFCDRKNRQSGARDDGDQLMLGHINTNLHEGFERFFLRNFRHGCNLLYTNAGLTSIVCVASAEEGAIGQDRLVSLFKGCRRGQMPAHVYATAQQVYR</sequence>
<reference evidence="4 5" key="1">
    <citation type="submission" date="2013-12" db="EMBL/GenBank/DDBJ databases">
        <title>Draft genome of the parsitic nematode Ancylostoma duodenale.</title>
        <authorList>
            <person name="Mitreva M."/>
        </authorList>
    </citation>
    <scope>NUCLEOTIDE SEQUENCE [LARGE SCALE GENOMIC DNA]</scope>
    <source>
        <strain evidence="4 5">Zhejiang</strain>
    </source>
</reference>
<name>A0A0C2CZB9_9BILA</name>
<keyword evidence="5" id="KW-1185">Reference proteome</keyword>
<dbReference type="Proteomes" id="UP000054047">
    <property type="component" value="Unassembled WGS sequence"/>
</dbReference>
<keyword evidence="1" id="KW-0547">Nucleotide-binding</keyword>
<keyword evidence="2" id="KW-0067">ATP-binding</keyword>
<dbReference type="AlphaFoldDB" id="A0A0C2CZB9"/>
<dbReference type="InterPro" id="IPR001478">
    <property type="entry name" value="PDZ"/>
</dbReference>
<dbReference type="InterPro" id="IPR036961">
    <property type="entry name" value="Kinesin_motor_dom_sf"/>
</dbReference>
<feature type="domain" description="PDZ" evidence="3">
    <location>
        <begin position="31"/>
        <end position="73"/>
    </location>
</feature>
<dbReference type="SUPFAM" id="SSF50156">
    <property type="entry name" value="PDZ domain-like"/>
    <property type="match status" value="1"/>
</dbReference>